<reference evidence="5 6" key="1">
    <citation type="submission" date="2021-01" db="EMBL/GenBank/DDBJ databases">
        <title>Actinoplanes sp. nov. LDG1-06 isolated from lichen.</title>
        <authorList>
            <person name="Saeng-In P."/>
            <person name="Phongsopitanun W."/>
            <person name="Kanchanasin P."/>
            <person name="Yuki M."/>
            <person name="Kudo T."/>
            <person name="Ohkuma M."/>
            <person name="Tanasupawat S."/>
        </authorList>
    </citation>
    <scope>NUCLEOTIDE SEQUENCE [LARGE SCALE GENOMIC DNA]</scope>
    <source>
        <strain evidence="5 6">LDG1-06</strain>
    </source>
</reference>
<evidence type="ECO:0000256" key="2">
    <source>
        <dbReference type="ARBA" id="ARBA00022840"/>
    </source>
</evidence>
<dbReference type="PROSITE" id="PS50043">
    <property type="entry name" value="HTH_LUXR_2"/>
    <property type="match status" value="1"/>
</dbReference>
<feature type="compositionally biased region" description="Low complexity" evidence="3">
    <location>
        <begin position="567"/>
        <end position="583"/>
    </location>
</feature>
<dbReference type="Gene3D" id="1.10.10.10">
    <property type="entry name" value="Winged helix-like DNA-binding domain superfamily/Winged helix DNA-binding domain"/>
    <property type="match status" value="1"/>
</dbReference>
<accession>A0ABS2A7M5</accession>
<feature type="domain" description="HTH luxR-type" evidence="4">
    <location>
        <begin position="1030"/>
        <end position="1095"/>
    </location>
</feature>
<dbReference type="RefSeq" id="WP_203375650.1">
    <property type="nucleotide sequence ID" value="NZ_JAENHP010000002.1"/>
</dbReference>
<evidence type="ECO:0000259" key="4">
    <source>
        <dbReference type="PROSITE" id="PS50043"/>
    </source>
</evidence>
<dbReference type="PANTHER" id="PTHR16305:SF35">
    <property type="entry name" value="TRANSCRIPTIONAL ACTIVATOR DOMAIN"/>
    <property type="match status" value="1"/>
</dbReference>
<dbReference type="SMART" id="SM00421">
    <property type="entry name" value="HTH_LUXR"/>
    <property type="match status" value="1"/>
</dbReference>
<dbReference type="SUPFAM" id="SSF52540">
    <property type="entry name" value="P-loop containing nucleoside triphosphate hydrolases"/>
    <property type="match status" value="1"/>
</dbReference>
<protein>
    <submittedName>
        <fullName evidence="5">AAA family ATPase</fullName>
    </submittedName>
</protein>
<sequence length="1101" mass="113351">MIRTQPVGREAELAVLAGGLDAAAGGSGQLLTVSGDAGIGKSTLAAAVVARAHERGLTVLRAHAGPLDRDYPFGLARQAFAPLQAGPGWPGLCRGPAALGERVLTGREPLDSPYAATHGLFCLTAAVAARNPAVLVVDDAHWSDIASQHWLAALARRVDELPLTVVLTIDAASGVLGELMAGTVVALGPLAPATSSALLRSRFPDAAQSFLAACHAASGGNPYLLTALAAHSDGRSAPAVSPDEVARWVSLRLSRMPEGCAGLATGLAVLGPAARFLDTPDASAVRFPDAPTARLPDAPAASVVRFPDAPAARLPDALDARLPDSPAADGFRTAARLGDAASLAGLSPDRAAMCADALRAAGILAPDVWAPANPMIASALMQRLGAAERSRWHARAADLLAVRGTDPERTAVHLLRAEPAGRADVVALLRSAAARAAGRGAPESAAAYLRRALEEPPGDPVVDAAVRLDLALALAAVRQDGAPALAYEAVARITDPAARAEAALRCGRALAISAHGATAIAVCRLGLADTSADLAPSHPASPDLAHQPTLLDAAPGRALPADIAPHAVPADMAPHPAPADIAPNSPTPPDQGAGPSYRLVKDLAPQPVDNAAVDKTDSGSSVDNSRGGVAEALIWAHPTVRHEGGEGGMPVSSTIRTMPAATIARLEAEIAGAGGMDSRTKPMVRAYVERCRSDPPELPLWRVIVAIEDTFAGRAARDNLAVLRPLLESGVLAGEDDSVLPTVAGLALIANGDLDTARAMSERVADAAEARGWISTVAHGRFLRSLAVLPAGLVTEAVADARTAVEFKLSSNTPSEGLLFALCPLVDALVEADRLTEADALIAAAFPGEPSPYGLSSPMFLQSRGRLRWAQERPEQAIADLRAAGRLWDEMGIRHPGLASWRADLVAPLRATGAAAEKHAWEHLEVAERAEAPGPLSHALRVAATVAARERRVSLLERAVEVCAGTPERLARAYGLVSLGSALRRAGRREAARVPLRTGLEVAAAGGAHRLARLATAELHAAGARPRRAAIHGPAALTEAEQQVAGMAAGGLTNREIALRLVLSRRTIETHLAHAYHKLGIASRRDLGAALGSEGGGDQGP</sequence>
<keyword evidence="1" id="KW-0547">Nucleotide-binding</keyword>
<dbReference type="PANTHER" id="PTHR16305">
    <property type="entry name" value="TESTICULAR SOLUBLE ADENYLYL CYCLASE"/>
    <property type="match status" value="1"/>
</dbReference>
<dbReference type="InterPro" id="IPR036388">
    <property type="entry name" value="WH-like_DNA-bd_sf"/>
</dbReference>
<dbReference type="Pfam" id="PF13191">
    <property type="entry name" value="AAA_16"/>
    <property type="match status" value="1"/>
</dbReference>
<keyword evidence="2" id="KW-0067">ATP-binding</keyword>
<dbReference type="PRINTS" id="PR00038">
    <property type="entry name" value="HTHLUXR"/>
</dbReference>
<dbReference type="Pfam" id="PF00196">
    <property type="entry name" value="GerE"/>
    <property type="match status" value="1"/>
</dbReference>
<dbReference type="PROSITE" id="PS00622">
    <property type="entry name" value="HTH_LUXR_1"/>
    <property type="match status" value="1"/>
</dbReference>
<gene>
    <name evidence="5" type="ORF">JIG36_09540</name>
</gene>
<proteinExistence type="predicted"/>
<dbReference type="InterPro" id="IPR027417">
    <property type="entry name" value="P-loop_NTPase"/>
</dbReference>
<dbReference type="InterPro" id="IPR000792">
    <property type="entry name" value="Tscrpt_reg_LuxR_C"/>
</dbReference>
<organism evidence="5 6">
    <name type="scientific">Paractinoplanes ovalisporus</name>
    <dbReference type="NCBI Taxonomy" id="2810368"/>
    <lineage>
        <taxon>Bacteria</taxon>
        <taxon>Bacillati</taxon>
        <taxon>Actinomycetota</taxon>
        <taxon>Actinomycetes</taxon>
        <taxon>Micromonosporales</taxon>
        <taxon>Micromonosporaceae</taxon>
        <taxon>Paractinoplanes</taxon>
    </lineage>
</organism>
<evidence type="ECO:0000256" key="1">
    <source>
        <dbReference type="ARBA" id="ARBA00022741"/>
    </source>
</evidence>
<dbReference type="InterPro" id="IPR041664">
    <property type="entry name" value="AAA_16"/>
</dbReference>
<evidence type="ECO:0000313" key="6">
    <source>
        <dbReference type="Proteomes" id="UP000632138"/>
    </source>
</evidence>
<evidence type="ECO:0000256" key="3">
    <source>
        <dbReference type="SAM" id="MobiDB-lite"/>
    </source>
</evidence>
<evidence type="ECO:0000313" key="5">
    <source>
        <dbReference type="EMBL" id="MBM2615797.1"/>
    </source>
</evidence>
<dbReference type="InterPro" id="IPR016032">
    <property type="entry name" value="Sig_transdc_resp-reg_C-effctor"/>
</dbReference>
<dbReference type="CDD" id="cd06170">
    <property type="entry name" value="LuxR_C_like"/>
    <property type="match status" value="1"/>
</dbReference>
<keyword evidence="6" id="KW-1185">Reference proteome</keyword>
<dbReference type="EMBL" id="JAENHP010000002">
    <property type="protein sequence ID" value="MBM2615797.1"/>
    <property type="molecule type" value="Genomic_DNA"/>
</dbReference>
<comment type="caution">
    <text evidence="5">The sequence shown here is derived from an EMBL/GenBank/DDBJ whole genome shotgun (WGS) entry which is preliminary data.</text>
</comment>
<name>A0ABS2A7M5_9ACTN</name>
<dbReference type="Proteomes" id="UP000632138">
    <property type="component" value="Unassembled WGS sequence"/>
</dbReference>
<feature type="region of interest" description="Disordered" evidence="3">
    <location>
        <begin position="567"/>
        <end position="598"/>
    </location>
</feature>
<dbReference type="SUPFAM" id="SSF46894">
    <property type="entry name" value="C-terminal effector domain of the bipartite response regulators"/>
    <property type="match status" value="1"/>
</dbReference>